<dbReference type="EMBL" id="JALJOV010000382">
    <property type="protein sequence ID" value="KAK9864190.1"/>
    <property type="molecule type" value="Genomic_DNA"/>
</dbReference>
<dbReference type="AlphaFoldDB" id="A0AAW1T3U7"/>
<dbReference type="SMART" id="SM00384">
    <property type="entry name" value="AT_hook"/>
    <property type="match status" value="4"/>
</dbReference>
<accession>A0AAW1T3U7</accession>
<feature type="compositionally biased region" description="Low complexity" evidence="1">
    <location>
        <begin position="104"/>
        <end position="116"/>
    </location>
</feature>
<dbReference type="GO" id="GO:0005634">
    <property type="term" value="C:nucleus"/>
    <property type="evidence" value="ECO:0007669"/>
    <property type="project" value="TreeGrafter"/>
</dbReference>
<feature type="compositionally biased region" description="Low complexity" evidence="1">
    <location>
        <begin position="63"/>
        <end position="76"/>
    </location>
</feature>
<comment type="caution">
    <text evidence="2">The sequence shown here is derived from an EMBL/GenBank/DDBJ whole genome shotgun (WGS) entry which is preliminary data.</text>
</comment>
<dbReference type="GO" id="GO:0003680">
    <property type="term" value="F:minor groove of adenine-thymine-rich DNA binding"/>
    <property type="evidence" value="ECO:0007669"/>
    <property type="project" value="InterPro"/>
</dbReference>
<dbReference type="InterPro" id="IPR014476">
    <property type="entry name" value="AHL15-29"/>
</dbReference>
<keyword evidence="3" id="KW-1185">Reference proteome</keyword>
<evidence type="ECO:0000313" key="3">
    <source>
        <dbReference type="Proteomes" id="UP001485043"/>
    </source>
</evidence>
<feature type="compositionally biased region" description="Low complexity" evidence="1">
    <location>
        <begin position="353"/>
        <end position="385"/>
    </location>
</feature>
<feature type="compositionally biased region" description="Low complexity" evidence="1">
    <location>
        <begin position="193"/>
        <end position="206"/>
    </location>
</feature>
<evidence type="ECO:0000313" key="2">
    <source>
        <dbReference type="EMBL" id="KAK9864190.1"/>
    </source>
</evidence>
<gene>
    <name evidence="2" type="ORF">WJX84_005817</name>
</gene>
<dbReference type="InterPro" id="IPR017956">
    <property type="entry name" value="AT_hook_DNA-bd_motif"/>
</dbReference>
<feature type="compositionally biased region" description="Polar residues" evidence="1">
    <location>
        <begin position="137"/>
        <end position="147"/>
    </location>
</feature>
<dbReference type="PRINTS" id="PR00929">
    <property type="entry name" value="ATHOOK"/>
</dbReference>
<feature type="region of interest" description="Disordered" evidence="1">
    <location>
        <begin position="1"/>
        <end position="393"/>
    </location>
</feature>
<feature type="compositionally biased region" description="Polar residues" evidence="1">
    <location>
        <begin position="295"/>
        <end position="305"/>
    </location>
</feature>
<dbReference type="PANTHER" id="PTHR31100">
    <property type="entry name" value="AT-HOOK MOTIF NUCLEAR-LOCALIZED PROTEIN 15"/>
    <property type="match status" value="1"/>
</dbReference>
<organism evidence="2 3">
    <name type="scientific">Apatococcus fuscideae</name>
    <dbReference type="NCBI Taxonomy" id="2026836"/>
    <lineage>
        <taxon>Eukaryota</taxon>
        <taxon>Viridiplantae</taxon>
        <taxon>Chlorophyta</taxon>
        <taxon>core chlorophytes</taxon>
        <taxon>Trebouxiophyceae</taxon>
        <taxon>Chlorellales</taxon>
        <taxon>Chlorellaceae</taxon>
        <taxon>Apatococcus</taxon>
    </lineage>
</organism>
<evidence type="ECO:0000256" key="1">
    <source>
        <dbReference type="SAM" id="MobiDB-lite"/>
    </source>
</evidence>
<dbReference type="GO" id="GO:0003700">
    <property type="term" value="F:DNA-binding transcription factor activity"/>
    <property type="evidence" value="ECO:0007669"/>
    <property type="project" value="TreeGrafter"/>
</dbReference>
<reference evidence="2 3" key="1">
    <citation type="journal article" date="2024" name="Nat. Commun.">
        <title>Phylogenomics reveals the evolutionary origins of lichenization in chlorophyte algae.</title>
        <authorList>
            <person name="Puginier C."/>
            <person name="Libourel C."/>
            <person name="Otte J."/>
            <person name="Skaloud P."/>
            <person name="Haon M."/>
            <person name="Grisel S."/>
            <person name="Petersen M."/>
            <person name="Berrin J.G."/>
            <person name="Delaux P.M."/>
            <person name="Dal Grande F."/>
            <person name="Keller J."/>
        </authorList>
    </citation>
    <scope>NUCLEOTIDE SEQUENCE [LARGE SCALE GENOMIC DNA]</scope>
    <source>
        <strain evidence="2 3">SAG 2523</strain>
    </source>
</reference>
<dbReference type="PANTHER" id="PTHR31100:SF14">
    <property type="entry name" value="AT-HOOK MOTIF NUCLEAR-LOCALIZED PROTEIN 15"/>
    <property type="match status" value="1"/>
</dbReference>
<feature type="compositionally biased region" description="Basic residues" evidence="1">
    <location>
        <begin position="82"/>
        <end position="97"/>
    </location>
</feature>
<proteinExistence type="predicted"/>
<dbReference type="Proteomes" id="UP001485043">
    <property type="component" value="Unassembled WGS sequence"/>
</dbReference>
<protein>
    <submittedName>
        <fullName evidence="2">Uncharacterized protein</fullName>
    </submittedName>
</protein>
<name>A0AAW1T3U7_9CHLO</name>
<sequence>MASAQKAPISGVTEEDDKLKKRPASEIEPPAAQEAKADANAVTGGMTGMQPQQPSSVPPFGLPGSAAVPSPAAGTPEEPPLKKRRGRPPGSKNKPKPPTHVGMPSGVASSAPASSPTNRTPQHAPLQHQPAMPQGVQGPSSIPNTEASLALPAPSQGPAIPSPLPLAKKRGRPPGSKNKPRPSPVDPAPGSHTAALQQAAPTQPAAPIQPPTAPAANPVAPHGDTNAMLEQMTGQQQPLPMGMPRPAAEDNQKRRGRPPGSKNKAKVPSVYSPTGAPAGTPFPSPTPHVPGLQLMPSSQNGTSPASGKKPRGRPKGSKNRVKPSTGPSGPLPGGTVVGIPIGQFPPQGVSYTPQPLHQAPALHAPASHAAPAQVNNAPANPAQGQRQDVSVKP</sequence>
<feature type="compositionally biased region" description="Basic residues" evidence="1">
    <location>
        <begin position="308"/>
        <end position="321"/>
    </location>
</feature>